<feature type="transmembrane region" description="Helical" evidence="8">
    <location>
        <begin position="205"/>
        <end position="223"/>
    </location>
</feature>
<sequence>MQNKKILLLLFIIFVLALTLRFLYFPNNIYFGFDQARDAFASLEIVFGEFRVVGPPTSVDGWFHGPLYYYLYAPLYYLGGGDPKFVAAFLRIINAGTIFLVFGVGTVIFNKRVGLLSALFFAFSFEQTQYALYFNHPSLAVVTVTIFYLGLALLFFKKEPRGLILALAGLGLSIQFEFVLTSLLIPLALLLLIFRKTLPKINKEVWLLSILAFALTTATFIAAEIKFHFRSVAVFSNLLSQSGTLEVSLKQILDNIYLISHRLVGDNLLSENSLTGVSLVLLIAISLVLLIKKSSRLKTLFLVVWFLSGTIPYYNNTTPTPLYYYSVGASISLLIGVSFLLTQVWERVNAAAILLIIIPLISNLMLITSINSKGSMSTINVQSGMLLSDEKKVLDYIYQASSGQQFTVYAVTMPFSINTTWSYLFQWYGKGKYGYLPIWGGEAASGYPGNLQVVTAKSTLPSNRFLIIEPTRGIRDSLIENILREESYFTKVSHQEKIGDFIVQKRYPI</sequence>
<comment type="subcellular location">
    <subcellularLocation>
        <location evidence="1">Cell membrane</location>
        <topology evidence="1">Multi-pass membrane protein</topology>
    </subcellularLocation>
</comment>
<dbReference type="InterPro" id="IPR038731">
    <property type="entry name" value="RgtA/B/C-like"/>
</dbReference>
<keyword evidence="7 8" id="KW-0472">Membrane</keyword>
<evidence type="ECO:0000256" key="2">
    <source>
        <dbReference type="ARBA" id="ARBA00022475"/>
    </source>
</evidence>
<dbReference type="PANTHER" id="PTHR33908">
    <property type="entry name" value="MANNOSYLTRANSFERASE YKCB-RELATED"/>
    <property type="match status" value="1"/>
</dbReference>
<evidence type="ECO:0000313" key="10">
    <source>
        <dbReference type="EMBL" id="KKR83018.1"/>
    </source>
</evidence>
<name>A0A0G0U1M8_9BACT</name>
<keyword evidence="2" id="KW-1003">Cell membrane</keyword>
<evidence type="ECO:0000313" key="11">
    <source>
        <dbReference type="Proteomes" id="UP000034601"/>
    </source>
</evidence>
<dbReference type="EMBL" id="LCAB01000008">
    <property type="protein sequence ID" value="KKR83018.1"/>
    <property type="molecule type" value="Genomic_DNA"/>
</dbReference>
<dbReference type="Pfam" id="PF13231">
    <property type="entry name" value="PMT_2"/>
    <property type="match status" value="1"/>
</dbReference>
<evidence type="ECO:0000256" key="5">
    <source>
        <dbReference type="ARBA" id="ARBA00022692"/>
    </source>
</evidence>
<feature type="transmembrane region" description="Helical" evidence="8">
    <location>
        <begin position="348"/>
        <end position="367"/>
    </location>
</feature>
<feature type="transmembrane region" description="Helical" evidence="8">
    <location>
        <begin position="299"/>
        <end position="316"/>
    </location>
</feature>
<organism evidence="10 11">
    <name type="scientific">Candidatus Daviesbacteria bacterium GW2011_GWA2_40_9</name>
    <dbReference type="NCBI Taxonomy" id="1618424"/>
    <lineage>
        <taxon>Bacteria</taxon>
        <taxon>Candidatus Daviesiibacteriota</taxon>
    </lineage>
</organism>
<keyword evidence="5 8" id="KW-0812">Transmembrane</keyword>
<dbReference type="InterPro" id="IPR050297">
    <property type="entry name" value="LipidA_mod_glycosyltrf_83"/>
</dbReference>
<dbReference type="GO" id="GO:0005886">
    <property type="term" value="C:plasma membrane"/>
    <property type="evidence" value="ECO:0007669"/>
    <property type="project" value="UniProtKB-SubCell"/>
</dbReference>
<comment type="caution">
    <text evidence="10">The sequence shown here is derived from an EMBL/GenBank/DDBJ whole genome shotgun (WGS) entry which is preliminary data.</text>
</comment>
<feature type="domain" description="Glycosyltransferase RgtA/B/C/D-like" evidence="9">
    <location>
        <begin position="64"/>
        <end position="216"/>
    </location>
</feature>
<evidence type="ECO:0000256" key="8">
    <source>
        <dbReference type="SAM" id="Phobius"/>
    </source>
</evidence>
<evidence type="ECO:0000256" key="4">
    <source>
        <dbReference type="ARBA" id="ARBA00022679"/>
    </source>
</evidence>
<evidence type="ECO:0000259" key="9">
    <source>
        <dbReference type="Pfam" id="PF13231"/>
    </source>
</evidence>
<dbReference type="GO" id="GO:0009103">
    <property type="term" value="P:lipopolysaccharide biosynthetic process"/>
    <property type="evidence" value="ECO:0007669"/>
    <property type="project" value="UniProtKB-ARBA"/>
</dbReference>
<evidence type="ECO:0000256" key="6">
    <source>
        <dbReference type="ARBA" id="ARBA00022989"/>
    </source>
</evidence>
<evidence type="ECO:0000256" key="3">
    <source>
        <dbReference type="ARBA" id="ARBA00022676"/>
    </source>
</evidence>
<feature type="transmembrane region" description="Helical" evidence="8">
    <location>
        <begin position="273"/>
        <end position="292"/>
    </location>
</feature>
<accession>A0A0G0U1M8</accession>
<proteinExistence type="predicted"/>
<feature type="transmembrane region" description="Helical" evidence="8">
    <location>
        <begin position="130"/>
        <end position="156"/>
    </location>
</feature>
<feature type="transmembrane region" description="Helical" evidence="8">
    <location>
        <begin position="7"/>
        <end position="24"/>
    </location>
</feature>
<dbReference type="GO" id="GO:0016763">
    <property type="term" value="F:pentosyltransferase activity"/>
    <property type="evidence" value="ECO:0007669"/>
    <property type="project" value="TreeGrafter"/>
</dbReference>
<gene>
    <name evidence="10" type="ORF">UU29_C0008G0127</name>
</gene>
<feature type="transmembrane region" description="Helical" evidence="8">
    <location>
        <begin position="322"/>
        <end position="341"/>
    </location>
</feature>
<evidence type="ECO:0000256" key="7">
    <source>
        <dbReference type="ARBA" id="ARBA00023136"/>
    </source>
</evidence>
<dbReference type="PANTHER" id="PTHR33908:SF11">
    <property type="entry name" value="MEMBRANE PROTEIN"/>
    <property type="match status" value="1"/>
</dbReference>
<dbReference type="AlphaFoldDB" id="A0A0G0U1M8"/>
<keyword evidence="6 8" id="KW-1133">Transmembrane helix</keyword>
<feature type="transmembrane region" description="Helical" evidence="8">
    <location>
        <begin position="85"/>
        <end position="109"/>
    </location>
</feature>
<reference evidence="10 11" key="1">
    <citation type="journal article" date="2015" name="Nature">
        <title>rRNA introns, odd ribosomes, and small enigmatic genomes across a large radiation of phyla.</title>
        <authorList>
            <person name="Brown C.T."/>
            <person name="Hug L.A."/>
            <person name="Thomas B.C."/>
            <person name="Sharon I."/>
            <person name="Castelle C.J."/>
            <person name="Singh A."/>
            <person name="Wilkins M.J."/>
            <person name="Williams K.H."/>
            <person name="Banfield J.F."/>
        </authorList>
    </citation>
    <scope>NUCLEOTIDE SEQUENCE [LARGE SCALE GENOMIC DNA]</scope>
</reference>
<feature type="transmembrane region" description="Helical" evidence="8">
    <location>
        <begin position="162"/>
        <end position="193"/>
    </location>
</feature>
<evidence type="ECO:0000256" key="1">
    <source>
        <dbReference type="ARBA" id="ARBA00004651"/>
    </source>
</evidence>
<keyword evidence="4" id="KW-0808">Transferase</keyword>
<dbReference type="Proteomes" id="UP000034601">
    <property type="component" value="Unassembled WGS sequence"/>
</dbReference>
<protein>
    <recommendedName>
        <fullName evidence="9">Glycosyltransferase RgtA/B/C/D-like domain-containing protein</fullName>
    </recommendedName>
</protein>
<keyword evidence="3" id="KW-0328">Glycosyltransferase</keyword>